<name>A0ABY9BJ22_VITVI</name>
<organism evidence="2 3">
    <name type="scientific">Vitis vinifera</name>
    <name type="common">Grape</name>
    <dbReference type="NCBI Taxonomy" id="29760"/>
    <lineage>
        <taxon>Eukaryota</taxon>
        <taxon>Viridiplantae</taxon>
        <taxon>Streptophyta</taxon>
        <taxon>Embryophyta</taxon>
        <taxon>Tracheophyta</taxon>
        <taxon>Spermatophyta</taxon>
        <taxon>Magnoliopsida</taxon>
        <taxon>eudicotyledons</taxon>
        <taxon>Gunneridae</taxon>
        <taxon>Pentapetalae</taxon>
        <taxon>rosids</taxon>
        <taxon>Vitales</taxon>
        <taxon>Vitaceae</taxon>
        <taxon>Viteae</taxon>
        <taxon>Vitis</taxon>
    </lineage>
</organism>
<evidence type="ECO:0000256" key="1">
    <source>
        <dbReference type="SAM" id="MobiDB-lite"/>
    </source>
</evidence>
<sequence>MRRGGCKMALVCQEVVSQLRNHLRKWGYGCENGILKALGISQNISQLRNEGGGGGGAAKWHSCAKGVFRRGGHGVAKSFRSQGGFSSQGLISQHASWGCKIS</sequence>
<reference evidence="2 3" key="1">
    <citation type="journal article" date="2023" name="Hortic Res">
        <title>The complete reference genome for grapevine (Vitis vinifera L.) genetics and breeding.</title>
        <authorList>
            <person name="Shi X."/>
            <person name="Cao S."/>
            <person name="Wang X."/>
            <person name="Huang S."/>
            <person name="Wang Y."/>
            <person name="Liu Z."/>
            <person name="Liu W."/>
            <person name="Leng X."/>
            <person name="Peng Y."/>
            <person name="Wang N."/>
            <person name="Wang Y."/>
            <person name="Ma Z."/>
            <person name="Xu X."/>
            <person name="Zhang F."/>
            <person name="Xue H."/>
            <person name="Zhong H."/>
            <person name="Wang Y."/>
            <person name="Zhang K."/>
            <person name="Velt A."/>
            <person name="Avia K."/>
            <person name="Holtgrawe D."/>
            <person name="Grimplet J."/>
            <person name="Matus J.T."/>
            <person name="Ware D."/>
            <person name="Wu X."/>
            <person name="Wang H."/>
            <person name="Liu C."/>
            <person name="Fang Y."/>
            <person name="Rustenholz C."/>
            <person name="Cheng Z."/>
            <person name="Xiao H."/>
            <person name="Zhou Y."/>
        </authorList>
    </citation>
    <scope>NUCLEOTIDE SEQUENCE [LARGE SCALE GENOMIC DNA]</scope>
    <source>
        <strain evidence="3">cv. Pinot noir / PN40024</strain>
        <tissue evidence="2">Leaf</tissue>
    </source>
</reference>
<gene>
    <name evidence="2" type="ORF">VitviT2T_002628</name>
</gene>
<dbReference type="Proteomes" id="UP001227230">
    <property type="component" value="Chromosome 2"/>
</dbReference>
<dbReference type="EMBL" id="CP126649">
    <property type="protein sequence ID" value="WJZ82905.1"/>
    <property type="molecule type" value="Genomic_DNA"/>
</dbReference>
<accession>A0ABY9BJ22</accession>
<proteinExistence type="predicted"/>
<evidence type="ECO:0000313" key="2">
    <source>
        <dbReference type="EMBL" id="WJZ82905.1"/>
    </source>
</evidence>
<keyword evidence="3" id="KW-1185">Reference proteome</keyword>
<protein>
    <submittedName>
        <fullName evidence="2">Uncharacterized protein</fullName>
    </submittedName>
</protein>
<evidence type="ECO:0000313" key="3">
    <source>
        <dbReference type="Proteomes" id="UP001227230"/>
    </source>
</evidence>
<feature type="region of interest" description="Disordered" evidence="1">
    <location>
        <begin position="82"/>
        <end position="102"/>
    </location>
</feature>